<accession>A0AA39DMC8</accession>
<dbReference type="Proteomes" id="UP001168098">
    <property type="component" value="Unassembled WGS sequence"/>
</dbReference>
<evidence type="ECO:0000313" key="2">
    <source>
        <dbReference type="EMBL" id="KAJ9690083.1"/>
    </source>
</evidence>
<protein>
    <submittedName>
        <fullName evidence="2">Uncharacterized protein</fullName>
    </submittedName>
</protein>
<comment type="caution">
    <text evidence="2">The sequence shown here is derived from an EMBL/GenBank/DDBJ whole genome shotgun (WGS) entry which is preliminary data.</text>
</comment>
<sequence length="390" mass="43524">MGCICSKVMVRSMSLKEDLNQSLQGGANGELFISSNVSDELFPLVYSFNTMENKSQTGSFIQELNTSHNPDAEPVKTETAKPWELMTRFEEQGEGKYMQQEAQLLLLPPTKVVECADFNMTKRSKSCHWSSPEHEVLSLALGISNGVKEVGFNWSNKGIVRCRSFHSVEEYDAMVERNWSSRLQQTGFDDDDDAVTKILLHHSETSSKESHHADHTDSDIQALDQWCQSNKHSAKENPRTKETGELLTSALETKEVILSTSVSCSTAGDVDRGHDTFEKEPKRKAIAKRLRSLRIPSTVEFPAIASLREWLPMEGQIYSPGAYVTPKLGSYAIPIAGTENECSASVPFSPELVAAFEESMKQLEAEEESILNQIAEQLEADWTYETEPTG</sequence>
<keyword evidence="1" id="KW-0175">Coiled coil</keyword>
<gene>
    <name evidence="2" type="ORF">PVL29_012640</name>
</gene>
<dbReference type="AlphaFoldDB" id="A0AA39DMC8"/>
<name>A0AA39DMC8_VITRO</name>
<keyword evidence="3" id="KW-1185">Reference proteome</keyword>
<evidence type="ECO:0000256" key="1">
    <source>
        <dbReference type="SAM" id="Coils"/>
    </source>
</evidence>
<dbReference type="EMBL" id="JARBHA010000010">
    <property type="protein sequence ID" value="KAJ9690083.1"/>
    <property type="molecule type" value="Genomic_DNA"/>
</dbReference>
<evidence type="ECO:0000313" key="3">
    <source>
        <dbReference type="Proteomes" id="UP001168098"/>
    </source>
</evidence>
<reference evidence="2 3" key="1">
    <citation type="journal article" date="2023" name="BMC Biotechnol.">
        <title>Vitis rotundifolia cv Carlos genome sequencing.</title>
        <authorList>
            <person name="Huff M."/>
            <person name="Hulse-Kemp A."/>
            <person name="Scheffler B."/>
            <person name="Youngblood R."/>
            <person name="Simpson S."/>
            <person name="Babiker E."/>
            <person name="Staton M."/>
        </authorList>
    </citation>
    <scope>NUCLEOTIDE SEQUENCE [LARGE SCALE GENOMIC DNA]</scope>
    <source>
        <tissue evidence="2">Leaf</tissue>
    </source>
</reference>
<proteinExistence type="predicted"/>
<organism evidence="2 3">
    <name type="scientific">Vitis rotundifolia</name>
    <name type="common">Muscadine grape</name>
    <dbReference type="NCBI Taxonomy" id="103349"/>
    <lineage>
        <taxon>Eukaryota</taxon>
        <taxon>Viridiplantae</taxon>
        <taxon>Streptophyta</taxon>
        <taxon>Embryophyta</taxon>
        <taxon>Tracheophyta</taxon>
        <taxon>Spermatophyta</taxon>
        <taxon>Magnoliopsida</taxon>
        <taxon>eudicotyledons</taxon>
        <taxon>Gunneridae</taxon>
        <taxon>Pentapetalae</taxon>
        <taxon>rosids</taxon>
        <taxon>Vitales</taxon>
        <taxon>Vitaceae</taxon>
        <taxon>Viteae</taxon>
        <taxon>Vitis</taxon>
    </lineage>
</organism>
<feature type="coiled-coil region" evidence="1">
    <location>
        <begin position="353"/>
        <end position="380"/>
    </location>
</feature>